<comment type="caution">
    <text evidence="1">The sequence shown here is derived from an EMBL/GenBank/DDBJ whole genome shotgun (WGS) entry which is preliminary data.</text>
</comment>
<accession>J9BPH1</accession>
<name>J9BPH1_9ZZZZ</name>
<evidence type="ECO:0000313" key="1">
    <source>
        <dbReference type="EMBL" id="EJW89490.1"/>
    </source>
</evidence>
<gene>
    <name evidence="1" type="ORF">EVA_22403</name>
</gene>
<proteinExistence type="predicted"/>
<dbReference type="EMBL" id="AMCI01009437">
    <property type="protein sequence ID" value="EJW89490.1"/>
    <property type="molecule type" value="Genomic_DNA"/>
</dbReference>
<reference evidence="1" key="1">
    <citation type="journal article" date="2012" name="PLoS ONE">
        <title>Gene sets for utilization of primary and secondary nutrition supplies in the distal gut of endangered iberian lynx.</title>
        <authorList>
            <person name="Alcaide M."/>
            <person name="Messina E."/>
            <person name="Richter M."/>
            <person name="Bargiela R."/>
            <person name="Peplies J."/>
            <person name="Huws S.A."/>
            <person name="Newbold C.J."/>
            <person name="Golyshin P.N."/>
            <person name="Simon M.A."/>
            <person name="Lopez G."/>
            <person name="Yakimov M.M."/>
            <person name="Ferrer M."/>
        </authorList>
    </citation>
    <scope>NUCLEOTIDE SEQUENCE</scope>
</reference>
<sequence length="26" mass="2777">TKSSSKEDSNSGSLIVKVDIIHLDCT</sequence>
<organism evidence="1">
    <name type="scientific">gut metagenome</name>
    <dbReference type="NCBI Taxonomy" id="749906"/>
    <lineage>
        <taxon>unclassified sequences</taxon>
        <taxon>metagenomes</taxon>
        <taxon>organismal metagenomes</taxon>
    </lineage>
</organism>
<dbReference type="AlphaFoldDB" id="J9BPH1"/>
<protein>
    <submittedName>
        <fullName evidence="1">Uncharacterized protein</fullName>
    </submittedName>
</protein>
<feature type="non-terminal residue" evidence="1">
    <location>
        <position position="1"/>
    </location>
</feature>